<dbReference type="SUPFAM" id="SSF53098">
    <property type="entry name" value="Ribonuclease H-like"/>
    <property type="match status" value="1"/>
</dbReference>
<comment type="caution">
    <text evidence="2">The sequence shown here is derived from an EMBL/GenBank/DDBJ whole genome shotgun (WGS) entry which is preliminary data.</text>
</comment>
<dbReference type="GO" id="GO:0004523">
    <property type="term" value="F:RNA-DNA hybrid ribonuclease activity"/>
    <property type="evidence" value="ECO:0007669"/>
    <property type="project" value="InterPro"/>
</dbReference>
<evidence type="ECO:0000259" key="1">
    <source>
        <dbReference type="PROSITE" id="PS50879"/>
    </source>
</evidence>
<dbReference type="Proteomes" id="UP000807025">
    <property type="component" value="Unassembled WGS sequence"/>
</dbReference>
<dbReference type="InterPro" id="IPR012337">
    <property type="entry name" value="RNaseH-like_sf"/>
</dbReference>
<dbReference type="Gene3D" id="3.30.420.10">
    <property type="entry name" value="Ribonuclease H-like superfamily/Ribonuclease H"/>
    <property type="match status" value="1"/>
</dbReference>
<keyword evidence="3" id="KW-1185">Reference proteome</keyword>
<dbReference type="InterPro" id="IPR002156">
    <property type="entry name" value="RNaseH_domain"/>
</dbReference>
<reference evidence="2" key="1">
    <citation type="submission" date="2020-11" db="EMBL/GenBank/DDBJ databases">
        <authorList>
            <consortium name="DOE Joint Genome Institute"/>
            <person name="Ahrendt S."/>
            <person name="Riley R."/>
            <person name="Andreopoulos W."/>
            <person name="Labutti K."/>
            <person name="Pangilinan J."/>
            <person name="Ruiz-Duenas F.J."/>
            <person name="Barrasa J.M."/>
            <person name="Sanchez-Garcia M."/>
            <person name="Camarero S."/>
            <person name="Miyauchi S."/>
            <person name="Serrano A."/>
            <person name="Linde D."/>
            <person name="Babiker R."/>
            <person name="Drula E."/>
            <person name="Ayuso-Fernandez I."/>
            <person name="Pacheco R."/>
            <person name="Padilla G."/>
            <person name="Ferreira P."/>
            <person name="Barriuso J."/>
            <person name="Kellner H."/>
            <person name="Castanera R."/>
            <person name="Alfaro M."/>
            <person name="Ramirez L."/>
            <person name="Pisabarro A.G."/>
            <person name="Kuo A."/>
            <person name="Tritt A."/>
            <person name="Lipzen A."/>
            <person name="He G."/>
            <person name="Yan M."/>
            <person name="Ng V."/>
            <person name="Cullen D."/>
            <person name="Martin F."/>
            <person name="Rosso M.-N."/>
            <person name="Henrissat B."/>
            <person name="Hibbett D."/>
            <person name="Martinez A.T."/>
            <person name="Grigoriev I.V."/>
        </authorList>
    </citation>
    <scope>NUCLEOTIDE SEQUENCE</scope>
    <source>
        <strain evidence="2">ATCC 90797</strain>
    </source>
</reference>
<protein>
    <recommendedName>
        <fullName evidence="1">RNase H type-1 domain-containing protein</fullName>
    </recommendedName>
</protein>
<evidence type="ECO:0000313" key="3">
    <source>
        <dbReference type="Proteomes" id="UP000807025"/>
    </source>
</evidence>
<feature type="domain" description="RNase H type-1" evidence="1">
    <location>
        <begin position="1"/>
        <end position="91"/>
    </location>
</feature>
<dbReference type="Pfam" id="PF00075">
    <property type="entry name" value="RNase_H"/>
    <property type="match status" value="1"/>
</dbReference>
<name>A0A9P5ZR38_PLEER</name>
<evidence type="ECO:0000313" key="2">
    <source>
        <dbReference type="EMBL" id="KAF9492424.1"/>
    </source>
</evidence>
<dbReference type="AlphaFoldDB" id="A0A9P5ZR38"/>
<organism evidence="2 3">
    <name type="scientific">Pleurotus eryngii</name>
    <name type="common">Boletus of the steppes</name>
    <dbReference type="NCBI Taxonomy" id="5323"/>
    <lineage>
        <taxon>Eukaryota</taxon>
        <taxon>Fungi</taxon>
        <taxon>Dikarya</taxon>
        <taxon>Basidiomycota</taxon>
        <taxon>Agaricomycotina</taxon>
        <taxon>Agaricomycetes</taxon>
        <taxon>Agaricomycetidae</taxon>
        <taxon>Agaricales</taxon>
        <taxon>Pleurotineae</taxon>
        <taxon>Pleurotaceae</taxon>
        <taxon>Pleurotus</taxon>
    </lineage>
</organism>
<dbReference type="GO" id="GO:0003676">
    <property type="term" value="F:nucleic acid binding"/>
    <property type="evidence" value="ECO:0007669"/>
    <property type="project" value="InterPro"/>
</dbReference>
<sequence length="382" mass="44113">MYAVLEAAKLFPGNEMLEILTDSKYVIKSLIGNLRVNEDKGYIGIANKELLQLTVAALRNRQGITSFQWVKGHQGNQMNEEADLLAGLGSDKNYPTQLNLEVNVNGGTSEAKLQALNQATVYRGIREARLATAKHRREATKSIIKTIQAHMSDSNGEAPNEAQIWRATKHKDFSRQMRYFLWMAIHYAYKIRKYWTLMIGGEYADRGLCRHCNNAIEDMPHILTQCQTPGQAEVWEMAKELWIKKGHEWRQPWIGDILACRTRMIKNDMGETQHGDMRFWRILVAESAYLIWKLRCARVIQDGNNPITQVEVRNKWRKAMNERLDLDRKMTHKRHGKRAIKTGIVLETWKEVLKNEHELPKDWIDSSGVLVGSDQHTHRENG</sequence>
<dbReference type="OrthoDB" id="3056478at2759"/>
<dbReference type="InterPro" id="IPR036397">
    <property type="entry name" value="RNaseH_sf"/>
</dbReference>
<accession>A0A9P5ZR38</accession>
<proteinExistence type="predicted"/>
<dbReference type="EMBL" id="MU154601">
    <property type="protein sequence ID" value="KAF9492424.1"/>
    <property type="molecule type" value="Genomic_DNA"/>
</dbReference>
<dbReference type="PROSITE" id="PS50879">
    <property type="entry name" value="RNASE_H_1"/>
    <property type="match status" value="1"/>
</dbReference>
<gene>
    <name evidence="2" type="ORF">BDN71DRAFT_1396724</name>
</gene>